<feature type="compositionally biased region" description="Polar residues" evidence="1">
    <location>
        <begin position="514"/>
        <end position="533"/>
    </location>
</feature>
<dbReference type="GO" id="GO:0005854">
    <property type="term" value="C:nascent polypeptide-associated complex"/>
    <property type="evidence" value="ECO:0007669"/>
    <property type="project" value="InterPro"/>
</dbReference>
<feature type="region of interest" description="Disordered" evidence="1">
    <location>
        <begin position="1906"/>
        <end position="1989"/>
    </location>
</feature>
<dbReference type="SMART" id="SM01407">
    <property type="entry name" value="NAC"/>
    <property type="match status" value="1"/>
</dbReference>
<dbReference type="Pfam" id="PF01849">
    <property type="entry name" value="NAC"/>
    <property type="match status" value="1"/>
</dbReference>
<dbReference type="InterPro" id="IPR016641">
    <property type="entry name" value="EGD2/NACA0like"/>
</dbReference>
<dbReference type="CTD" id="4666"/>
<feature type="region of interest" description="Disordered" evidence="1">
    <location>
        <begin position="1018"/>
        <end position="1039"/>
    </location>
</feature>
<dbReference type="Gene3D" id="1.10.8.10">
    <property type="entry name" value="DNA helicase RuvA subunit, C-terminal domain"/>
    <property type="match status" value="1"/>
</dbReference>
<dbReference type="CDD" id="cd22054">
    <property type="entry name" value="NAC_NACA"/>
    <property type="match status" value="1"/>
</dbReference>
<proteinExistence type="predicted"/>
<dbReference type="InterPro" id="IPR038187">
    <property type="entry name" value="NAC_A/B_dom_sf"/>
</dbReference>
<evidence type="ECO:0000259" key="2">
    <source>
        <dbReference type="PROSITE" id="PS51151"/>
    </source>
</evidence>
<dbReference type="Proteomes" id="UP000515159">
    <property type="component" value="Chromosome 3"/>
</dbReference>
<evidence type="ECO:0000256" key="1">
    <source>
        <dbReference type="SAM" id="MobiDB-lite"/>
    </source>
</evidence>
<feature type="domain" description="NAC-A/B" evidence="2">
    <location>
        <begin position="2098"/>
        <end position="2163"/>
    </location>
</feature>
<feature type="region of interest" description="Disordered" evidence="1">
    <location>
        <begin position="508"/>
        <end position="565"/>
    </location>
</feature>
<dbReference type="CDD" id="cd14415">
    <property type="entry name" value="UBA_NACA_NACP1"/>
    <property type="match status" value="1"/>
</dbReference>
<dbReference type="OrthoDB" id="3169036at2759"/>
<keyword evidence="3" id="KW-1185">Reference proteome</keyword>
<evidence type="ECO:0000313" key="4">
    <source>
        <dbReference type="RefSeq" id="XP_033795243.1"/>
    </source>
</evidence>
<feature type="region of interest" description="Disordered" evidence="1">
    <location>
        <begin position="78"/>
        <end position="128"/>
    </location>
</feature>
<organism evidence="3 4">
    <name type="scientific">Geotrypetes seraphini</name>
    <name type="common">Gaboon caecilian</name>
    <name type="synonym">Caecilia seraphini</name>
    <dbReference type="NCBI Taxonomy" id="260995"/>
    <lineage>
        <taxon>Eukaryota</taxon>
        <taxon>Metazoa</taxon>
        <taxon>Chordata</taxon>
        <taxon>Craniata</taxon>
        <taxon>Vertebrata</taxon>
        <taxon>Euteleostomi</taxon>
        <taxon>Amphibia</taxon>
        <taxon>Gymnophiona</taxon>
        <taxon>Geotrypetes</taxon>
    </lineage>
</organism>
<sequence length="2243" mass="226794">MPGEATETVPATEQELHQPQAETAADITVTHPLVPGEAGGALTEVTVATEETKVIATESPKVATEASQTEATQIEATFEPSAPIVPSSPGALETPASPVSAPSVPASAPAVPFPPGAPEAPASPVSAPSAPASAILSVSSTSKTALVSDCTNKPNLVLSSAEIPFLLLPSNPLSQLTRQDVPECPALLHTITTHPASHTLLMPSLPAEKHLHNTVLDVHKSHKAEIPDASTLNVHSVTEIWQNIPDLPLLKDVPITVKALPVVPMVSATEISVVPIVSMVPTIPAAPLEEKEQASEGPIASVVPDTRVVLELPATSAGVPVVHANPGASLEPIPCAAEGPTAPVVPASIAASLDPATDVPMVPSTLAATLEQKEQAPEVPTTLAEPLVSAAEVPVVPATPAVSVEPAPSVSEVPNASVVPVELSSLAPLLVPVPPAEEVPSTLLAPLNPESPVDSTPAAKMHTATPVYLLVPVPSTAEISTAPVESATRKVPLEPTAYVGEVSVVLTTPAGPSHPTSGTEIPTPSVEPSTATQGPMDPTLTASVEPATSSDPLKPDYPAAEAPTTPMEPAFSVAEVSVAPATPEASVEPVPTALLELDAPLIPVPSAEEVLTASLTPPTIDASMEFTPIAEVPSHSVEPATATSGLAGPVSIESVVPVPLAAEVPTIPVELATPADPLEPVSLAAEVPIESAASVGEISVVRATPAALLEPAYFAEDVLTVPVQLAAPVAEVPISSVEPATALAGPVAPATPEASMDPTHVKSVVPAPLIAPLEATNREVAMESAASVAEISVVPSIPAAPLEPAHPAEEAPAPVELAVPLMPAASVAVSVVPATPVVPLEPICPTEEVSIAPVEPATPAEEVPTATLDAPMKPTSVTEVHISSVEPATAAEGLVIPALVESIVSAPTPSEAPTALIEPPTSVESVVPVPLAAEDPTVPIEPATPTDSLESTSLAAEAPTAPVEPAIREAPMEPAASVGEISVVPATPAAPLEPAHPAEEAPAPVELAVPLMHASPAEATTQADPLEPDSPAEEVPTASLDAPVEPTPIAEVHTPFVELATAAEDIVDPAPIEFILSAPSLAEAPSTPIEPTSREVSMEPAASVEEVSVAIATPAAALEPAHPAEEASAAPVELAVPLMPAPPAEEIHTAAVDAPVEPTPVAVVPIPAVEPLVALATSETTIDSAPVQSIESAPTAEVITTREVPMEPAASVAEVSVALATPAAVLQLAPPTEEASAAPVELAVPLMPAPPAEKAPIPAVESATAAEGLVAPAPVQSKESAPTAEVLTTREVPMEPAASVAEVSVALATPAAALEPDHPAEEASAAPVELAVPLMPAPPAEEILTDVVDAPVEPTPVALVPIPAVEPLVAPATPETIIDSALQSKESAPTAEMLTTREVPMELAASVAEVSVALAIPAAALEPAHPAEEASAPVELADTLMLAPPAEEVHTAPLTPASVEPIPVAEVLIHSVELATAAEGLVDLSPVESVTAPLASEVPPAIREATMEPAVSVPEVSVVPATPAAEEVPTALVEPATQADHLKSASPAEEVPTAILDIPVEPAPVAEVHTFSVEPSTAAEGLVAPAIPEAPVDPAPVESVVPVCPAAEVSTLPLEPATPATSLLPALPTTEVPTVPVEPATQEAPLEAVCSTPVAPLPPAVDVFTATVESAVPAPLAAEASTATVEAATPEALVELATLASEVPPASPAPASDISMALSINVSISASASDSADAILRHSPSSNTDVSLLLAEVTAPSPAIMNVSSSDFVAFAASVPVPQCLASDTAVPDDNSLLALTLFDSVTAVGDACVSAAVATAKSMVETSLVAATADTDPENTVVVCHVPIAAEVTLLPATPTLVDTVIDASKANSAVCSEVPLAGLVSQPVAQMSSRAVPIFTNEVNSSISTSTECSLPNKTTSISSSPLLENPNKTTSISSSSPALPASPDSVLPLGVLSPSKELPTCPEPPAPFSPPSFPSLAASEAPPSSLTNSLISAATEDEDLPPLIPPEAPVEETPFQPVLVDISSPKPAGPPLKAPVPLAKETVVKNDKGSGTESDSDESVPELEEQDSTHASTQQAQLAAAAEIDEEPVSKAKQSRSEKKARKAMSKLGLRQVTGVTRVTIRKSKNILFVITKPDVYKSPASDTYIVFGEAKIEDLSQQAQLAAAEKFKVQGEAVSNIQENTQTPTVQEESEEEEVDETGVEVKDIELVMSQANVSRAKAVRALKNNSNDIVNAIMELTM</sequence>
<protein>
    <submittedName>
        <fullName evidence="4">Nascent polypeptide-associated complex subunit alpha isoform X1</fullName>
    </submittedName>
</protein>
<feature type="region of interest" description="Disordered" evidence="1">
    <location>
        <begin position="935"/>
        <end position="959"/>
    </location>
</feature>
<feature type="compositionally biased region" description="Acidic residues" evidence="1">
    <location>
        <begin position="2057"/>
        <end position="2069"/>
    </location>
</feature>
<feature type="compositionally biased region" description="Low complexity" evidence="1">
    <location>
        <begin position="1977"/>
        <end position="1989"/>
    </location>
</feature>
<dbReference type="InParanoid" id="A0A6P8R586"/>
<feature type="region of interest" description="Disordered" evidence="1">
    <location>
        <begin position="2023"/>
        <end position="2109"/>
    </location>
</feature>
<name>A0A6P8R586_GEOSA</name>
<dbReference type="Pfam" id="PF19026">
    <property type="entry name" value="UBA_HYPK"/>
    <property type="match status" value="1"/>
</dbReference>
<accession>A0A6P8R586</accession>
<dbReference type="Gene3D" id="2.20.70.30">
    <property type="entry name" value="Nascent polypeptide-associated complex domain"/>
    <property type="match status" value="1"/>
</dbReference>
<reference evidence="4" key="1">
    <citation type="submission" date="2025-08" db="UniProtKB">
        <authorList>
            <consortium name="RefSeq"/>
        </authorList>
    </citation>
    <scope>IDENTIFICATION</scope>
</reference>
<dbReference type="InterPro" id="IPR044034">
    <property type="entry name" value="NAC-like_UBA"/>
</dbReference>
<dbReference type="FunFam" id="2.20.70.30:FF:000002">
    <property type="entry name" value="Nascent polypeptide-associated complex (NAC), alpha subunit"/>
    <property type="match status" value="1"/>
</dbReference>
<dbReference type="GeneID" id="117358006"/>
<feature type="compositionally biased region" description="Polar residues" evidence="1">
    <location>
        <begin position="540"/>
        <end position="551"/>
    </location>
</feature>
<gene>
    <name evidence="4" type="primary">NACA</name>
</gene>
<dbReference type="InterPro" id="IPR002715">
    <property type="entry name" value="Nas_poly-pep-assoc_cplx_dom"/>
</dbReference>
<feature type="compositionally biased region" description="Low complexity" evidence="1">
    <location>
        <begin position="119"/>
        <end position="128"/>
    </location>
</feature>
<feature type="compositionally biased region" description="Low complexity" evidence="1">
    <location>
        <begin position="1934"/>
        <end position="1952"/>
    </location>
</feature>
<dbReference type="KEGG" id="gsh:117358006"/>
<feature type="region of interest" description="Disordered" evidence="1">
    <location>
        <begin position="1"/>
        <end position="26"/>
    </location>
</feature>
<dbReference type="PANTHER" id="PTHR21713">
    <property type="entry name" value="NASCENT POLYPEPTIDE ASSOCIATED COMPLEX ALPHA SUBUNIT-RELATED"/>
    <property type="match status" value="1"/>
</dbReference>
<feature type="compositionally biased region" description="Polar residues" evidence="1">
    <location>
        <begin position="945"/>
        <end position="954"/>
    </location>
</feature>
<dbReference type="FunFam" id="1.10.8.10:FF:000006">
    <property type="entry name" value="Putative nascent polypeptide-associated complex subunit alpha"/>
    <property type="match status" value="1"/>
</dbReference>
<evidence type="ECO:0000313" key="3">
    <source>
        <dbReference type="Proteomes" id="UP000515159"/>
    </source>
</evidence>
<feature type="compositionally biased region" description="Polar residues" evidence="1">
    <location>
        <begin position="1906"/>
        <end position="1933"/>
    </location>
</feature>
<dbReference type="RefSeq" id="XP_033795243.1">
    <property type="nucleotide sequence ID" value="XM_033939352.1"/>
</dbReference>
<feature type="compositionally biased region" description="Pro residues" evidence="1">
    <location>
        <begin position="1964"/>
        <end position="1976"/>
    </location>
</feature>
<feature type="compositionally biased region" description="Low complexity" evidence="1">
    <location>
        <begin position="95"/>
        <end position="110"/>
    </location>
</feature>
<dbReference type="PROSITE" id="PS51151">
    <property type="entry name" value="NAC_AB"/>
    <property type="match status" value="1"/>
</dbReference>